<dbReference type="InterPro" id="IPR002901">
    <property type="entry name" value="MGlyc_endo_b_GlcNAc-like_dom"/>
</dbReference>
<dbReference type="AlphaFoldDB" id="A0A7D7QKR0"/>
<dbReference type="InterPro" id="IPR051056">
    <property type="entry name" value="Glycosyl_Hydrolase_73"/>
</dbReference>
<evidence type="ECO:0000313" key="4">
    <source>
        <dbReference type="Proteomes" id="UP000514713"/>
    </source>
</evidence>
<dbReference type="PANTHER" id="PTHR33308">
    <property type="entry name" value="PEPTIDOGLYCAN HYDROLASE FLGJ"/>
    <property type="match status" value="1"/>
</dbReference>
<evidence type="ECO:0000259" key="2">
    <source>
        <dbReference type="Pfam" id="PF01832"/>
    </source>
</evidence>
<sequence>MSLLDDLIKTYFNQDLATVFTQVGIENAKVTDINRQILKEVTLAQWLLESSRGQSDLAVNANNFAGLKWRDPDMKGFAEPLKIKVPSELEEVEFCKFQDIDAFIVGYWKFLTRTPYKGLEDYTNTPENFLGFLKGKGYSADPNYVNKVVNLLPEAQNLLANAGVVVISPVEKLQLIRAPQEVEVGQSFRVEGIARLADRGKILSVMIDNRFPAPSVAISQDGKWQFDLVFKQEGDRTMIIAVEDQTLEIKIKAIVPFDHKDDENTQQPTASSLPGAKVIKLSGSVGIGGVNKDDDVKAIKARLYELGYEWVGDPNSADRDRGLFDAIKLFQSIIAGRSTLKGDGRVDVGGITHRWLQAANAPRWELMPKSDTNNGFVNGELEDTQDNHDFGTHWLADVVKEIAQDYQNSYRNTHPKAAFFAINDVSLPHGGDTPDHQGHETGMMCDVYLPKNNGAFGGIFWSSSEYDQDATRAILKSIRKQKLVKAGAVFFNDKKLIQEGLCTQMIGHDHHIHFEINPPVRS</sequence>
<keyword evidence="4" id="KW-1185">Reference proteome</keyword>
<dbReference type="Proteomes" id="UP000514713">
    <property type="component" value="Chromosome"/>
</dbReference>
<dbReference type="RefSeq" id="WP_181930576.1">
    <property type="nucleotide sequence ID" value="NZ_CP054698.1"/>
</dbReference>
<dbReference type="Gene3D" id="3.30.1380.10">
    <property type="match status" value="1"/>
</dbReference>
<dbReference type="Gene3D" id="1.10.530.10">
    <property type="match status" value="1"/>
</dbReference>
<accession>A0A7D7QKR0</accession>
<dbReference type="KEGG" id="ned:HUN01_06450"/>
<dbReference type="GO" id="GO:0004040">
    <property type="term" value="F:amidase activity"/>
    <property type="evidence" value="ECO:0007669"/>
    <property type="project" value="InterPro"/>
</dbReference>
<keyword evidence="1" id="KW-0378">Hydrolase</keyword>
<organism evidence="3 4">
    <name type="scientific">Nostoc edaphicum CCNP1411</name>
    <dbReference type="NCBI Taxonomy" id="1472755"/>
    <lineage>
        <taxon>Bacteria</taxon>
        <taxon>Bacillati</taxon>
        <taxon>Cyanobacteriota</taxon>
        <taxon>Cyanophyceae</taxon>
        <taxon>Nostocales</taxon>
        <taxon>Nostocaceae</taxon>
        <taxon>Nostoc</taxon>
    </lineage>
</organism>
<feature type="domain" description="Mannosyl-glycoprotein endo-beta-N-acetylglucosamidase-like" evidence="2">
    <location>
        <begin position="33"/>
        <end position="154"/>
    </location>
</feature>
<evidence type="ECO:0000313" key="3">
    <source>
        <dbReference type="EMBL" id="QMS87240.1"/>
    </source>
</evidence>
<dbReference type="InterPro" id="IPR009045">
    <property type="entry name" value="Zn_M74/Hedgehog-like"/>
</dbReference>
<protein>
    <submittedName>
        <fullName evidence="3">Glucosaminidase domain-containing protein</fullName>
    </submittedName>
</protein>
<dbReference type="PANTHER" id="PTHR33308:SF9">
    <property type="entry name" value="PEPTIDOGLYCAN HYDROLASE FLGJ"/>
    <property type="match status" value="1"/>
</dbReference>
<evidence type="ECO:0000256" key="1">
    <source>
        <dbReference type="ARBA" id="ARBA00022801"/>
    </source>
</evidence>
<dbReference type="Pfam" id="PF01832">
    <property type="entry name" value="Glucosaminidase"/>
    <property type="match status" value="1"/>
</dbReference>
<gene>
    <name evidence="3" type="ORF">HUN01_06450</name>
</gene>
<dbReference type="SUPFAM" id="SSF55166">
    <property type="entry name" value="Hedgehog/DD-peptidase"/>
    <property type="match status" value="1"/>
</dbReference>
<reference evidence="4" key="1">
    <citation type="submission" date="2020-06" db="EMBL/GenBank/DDBJ databases">
        <title>Nostoc edaphicum CCNP1411 genome.</title>
        <authorList>
            <person name="Fidor A."/>
            <person name="Grabski M."/>
            <person name="Gawor J."/>
            <person name="Gromadka R."/>
            <person name="Wegrzyn G."/>
            <person name="Mazur-Marzec H."/>
        </authorList>
    </citation>
    <scope>NUCLEOTIDE SEQUENCE [LARGE SCALE GENOMIC DNA]</scope>
    <source>
        <strain evidence="4">CCNP1411</strain>
    </source>
</reference>
<name>A0A7D7QKR0_9NOSO</name>
<proteinExistence type="predicted"/>
<dbReference type="EMBL" id="CP054698">
    <property type="protein sequence ID" value="QMS87240.1"/>
    <property type="molecule type" value="Genomic_DNA"/>
</dbReference>